<dbReference type="PANTHER" id="PTHR18895:SF74">
    <property type="entry name" value="MTRF1L RELEASE FACTOR GLUTAMINE METHYLTRANSFERASE"/>
    <property type="match status" value="1"/>
</dbReference>
<dbReference type="Gene3D" id="3.40.50.150">
    <property type="entry name" value="Vaccinia Virus protein VP39"/>
    <property type="match status" value="1"/>
</dbReference>
<keyword evidence="3 5" id="KW-0949">S-adenosyl-L-methionine</keyword>
<feature type="domain" description="Release factor glutamine methyltransferase N-terminal" evidence="7">
    <location>
        <begin position="20"/>
        <end position="85"/>
    </location>
</feature>
<dbReference type="InterPro" id="IPR004556">
    <property type="entry name" value="HemK-like"/>
</dbReference>
<dbReference type="InterPro" id="IPR007848">
    <property type="entry name" value="Small_mtfrase_dom"/>
</dbReference>
<dbReference type="Gene3D" id="1.10.8.10">
    <property type="entry name" value="DNA helicase RuvA subunit, C-terminal domain"/>
    <property type="match status" value="1"/>
</dbReference>
<dbReference type="InterPro" id="IPR050320">
    <property type="entry name" value="N5-glutamine_MTase"/>
</dbReference>
<name>A0ABZ0BA45_9SPHN</name>
<organism evidence="8 9">
    <name type="scientific">Stakelama saccharophila</name>
    <dbReference type="NCBI Taxonomy" id="3075605"/>
    <lineage>
        <taxon>Bacteria</taxon>
        <taxon>Pseudomonadati</taxon>
        <taxon>Pseudomonadota</taxon>
        <taxon>Alphaproteobacteria</taxon>
        <taxon>Sphingomonadales</taxon>
        <taxon>Sphingomonadaceae</taxon>
        <taxon>Stakelama</taxon>
    </lineage>
</organism>
<dbReference type="GO" id="GO:0032259">
    <property type="term" value="P:methylation"/>
    <property type="evidence" value="ECO:0007669"/>
    <property type="project" value="UniProtKB-KW"/>
</dbReference>
<feature type="domain" description="Methyltransferase small" evidence="6">
    <location>
        <begin position="115"/>
        <end position="203"/>
    </location>
</feature>
<feature type="binding site" evidence="5">
    <location>
        <begin position="130"/>
        <end position="134"/>
    </location>
    <ligand>
        <name>S-adenosyl-L-methionine</name>
        <dbReference type="ChEBI" id="CHEBI:59789"/>
    </ligand>
</feature>
<dbReference type="PANTHER" id="PTHR18895">
    <property type="entry name" value="HEMK METHYLTRANSFERASE"/>
    <property type="match status" value="1"/>
</dbReference>
<dbReference type="EMBL" id="CP135076">
    <property type="protein sequence ID" value="WNO54292.1"/>
    <property type="molecule type" value="Genomic_DNA"/>
</dbReference>
<protein>
    <recommendedName>
        <fullName evidence="5">Release factor glutamine methyltransferase</fullName>
        <shortName evidence="5">RF MTase</shortName>
        <ecNumber evidence="5">2.1.1.297</ecNumber>
    </recommendedName>
    <alternativeName>
        <fullName evidence="5">N5-glutamine methyltransferase PrmC</fullName>
    </alternativeName>
    <alternativeName>
        <fullName evidence="5">Protein-(glutamine-N5) MTase PrmC</fullName>
    </alternativeName>
    <alternativeName>
        <fullName evidence="5">Protein-glutamine N-methyltransferase PrmC</fullName>
    </alternativeName>
</protein>
<evidence type="ECO:0000256" key="5">
    <source>
        <dbReference type="HAMAP-Rule" id="MF_02126"/>
    </source>
</evidence>
<evidence type="ECO:0000256" key="4">
    <source>
        <dbReference type="ARBA" id="ARBA00048391"/>
    </source>
</evidence>
<dbReference type="InterPro" id="IPR040758">
    <property type="entry name" value="PrmC_N"/>
</dbReference>
<keyword evidence="2 5" id="KW-0808">Transferase</keyword>
<evidence type="ECO:0000313" key="8">
    <source>
        <dbReference type="EMBL" id="WNO54292.1"/>
    </source>
</evidence>
<reference evidence="8 9" key="1">
    <citation type="submission" date="2023-09" db="EMBL/GenBank/DDBJ databases">
        <authorList>
            <person name="Rey-Velasco X."/>
        </authorList>
    </citation>
    <scope>NUCLEOTIDE SEQUENCE [LARGE SCALE GENOMIC DNA]</scope>
    <source>
        <strain evidence="8 9">W311</strain>
    </source>
</reference>
<feature type="binding site" evidence="5">
    <location>
        <position position="195"/>
    </location>
    <ligand>
        <name>S-adenosyl-L-methionine</name>
        <dbReference type="ChEBI" id="CHEBI:59789"/>
    </ligand>
</feature>
<dbReference type="Proteomes" id="UP001302249">
    <property type="component" value="Chromosome"/>
</dbReference>
<dbReference type="InterPro" id="IPR019874">
    <property type="entry name" value="RF_methyltr_PrmC"/>
</dbReference>
<evidence type="ECO:0000256" key="2">
    <source>
        <dbReference type="ARBA" id="ARBA00022679"/>
    </source>
</evidence>
<keyword evidence="1 5" id="KW-0489">Methyltransferase</keyword>
<dbReference type="InterPro" id="IPR002052">
    <property type="entry name" value="DNA_methylase_N6_adenine_CS"/>
</dbReference>
<dbReference type="PROSITE" id="PS00092">
    <property type="entry name" value="N6_MTASE"/>
    <property type="match status" value="1"/>
</dbReference>
<feature type="binding site" evidence="5">
    <location>
        <begin position="195"/>
        <end position="198"/>
    </location>
    <ligand>
        <name>substrate</name>
    </ligand>
</feature>
<evidence type="ECO:0000256" key="1">
    <source>
        <dbReference type="ARBA" id="ARBA00022603"/>
    </source>
</evidence>
<dbReference type="NCBIfam" id="TIGR03534">
    <property type="entry name" value="RF_mod_PrmC"/>
    <property type="match status" value="1"/>
</dbReference>
<feature type="binding site" evidence="5">
    <location>
        <position position="181"/>
    </location>
    <ligand>
        <name>S-adenosyl-L-methionine</name>
        <dbReference type="ChEBI" id="CHEBI:59789"/>
    </ligand>
</feature>
<dbReference type="HAMAP" id="MF_02126">
    <property type="entry name" value="RF_methyltr_PrmC"/>
    <property type="match status" value="1"/>
</dbReference>
<dbReference type="NCBIfam" id="TIGR00536">
    <property type="entry name" value="hemK_fam"/>
    <property type="match status" value="1"/>
</dbReference>
<evidence type="ECO:0000259" key="6">
    <source>
        <dbReference type="Pfam" id="PF05175"/>
    </source>
</evidence>
<sequence length="285" mass="30064">MMTSPPFPPPASGRGDVRGALADAARHLDAISDTPRLDAELLMAHALDMSRDAMLLGGLDRPAPAKFAALLDRRLAHEPVAYIVGDRDFWTVTLEIGPGVLIPRPDSETLIEAAVEHFGDRAPARILDLGTGPGTLLLAALDQWPGAQGLGIEASAEALAYAVRNAARIAPGRATMLRGDWAAGIEGPFDLILANPPYVEADAALPRDVIGHEPASALFAGFDGLDDYRRIVPDLPRLLAPGGAAILEIGHRQREAVTALLSARRLQVACRSDLGGRARALIATS</sequence>
<comment type="similarity">
    <text evidence="5">Belongs to the protein N5-glutamine methyltransferase family. PrmC subfamily.</text>
</comment>
<dbReference type="Pfam" id="PF17827">
    <property type="entry name" value="PrmC_N"/>
    <property type="match status" value="1"/>
</dbReference>
<dbReference type="SUPFAM" id="SSF53335">
    <property type="entry name" value="S-adenosyl-L-methionine-dependent methyltransferases"/>
    <property type="match status" value="1"/>
</dbReference>
<dbReference type="InterPro" id="IPR029063">
    <property type="entry name" value="SAM-dependent_MTases_sf"/>
</dbReference>
<dbReference type="GO" id="GO:0102559">
    <property type="term" value="F:peptide chain release factor N(5)-glutamine methyltransferase activity"/>
    <property type="evidence" value="ECO:0007669"/>
    <property type="project" value="UniProtKB-EC"/>
</dbReference>
<dbReference type="EC" id="2.1.1.297" evidence="5"/>
<evidence type="ECO:0000259" key="7">
    <source>
        <dbReference type="Pfam" id="PF17827"/>
    </source>
</evidence>
<accession>A0ABZ0BA45</accession>
<evidence type="ECO:0000256" key="3">
    <source>
        <dbReference type="ARBA" id="ARBA00022691"/>
    </source>
</evidence>
<dbReference type="CDD" id="cd02440">
    <property type="entry name" value="AdoMet_MTases"/>
    <property type="match status" value="1"/>
</dbReference>
<dbReference type="Pfam" id="PF05175">
    <property type="entry name" value="MTS"/>
    <property type="match status" value="1"/>
</dbReference>
<proteinExistence type="inferred from homology"/>
<keyword evidence="9" id="KW-1185">Reference proteome</keyword>
<gene>
    <name evidence="5 8" type="primary">prmC</name>
    <name evidence="8" type="ORF">RPR59_03250</name>
</gene>
<comment type="function">
    <text evidence="5">Methylates the class 1 translation termination release factors RF1/PrfA and RF2/PrfB on the glutamine residue of the universally conserved GGQ motif.</text>
</comment>
<comment type="catalytic activity">
    <reaction evidence="4 5">
        <text>L-glutaminyl-[peptide chain release factor] + S-adenosyl-L-methionine = N(5)-methyl-L-glutaminyl-[peptide chain release factor] + S-adenosyl-L-homocysteine + H(+)</text>
        <dbReference type="Rhea" id="RHEA:42896"/>
        <dbReference type="Rhea" id="RHEA-COMP:10271"/>
        <dbReference type="Rhea" id="RHEA-COMP:10272"/>
        <dbReference type="ChEBI" id="CHEBI:15378"/>
        <dbReference type="ChEBI" id="CHEBI:30011"/>
        <dbReference type="ChEBI" id="CHEBI:57856"/>
        <dbReference type="ChEBI" id="CHEBI:59789"/>
        <dbReference type="ChEBI" id="CHEBI:61891"/>
        <dbReference type="EC" id="2.1.1.297"/>
    </reaction>
</comment>
<feature type="binding site" evidence="5">
    <location>
        <position position="153"/>
    </location>
    <ligand>
        <name>S-adenosyl-L-methionine</name>
        <dbReference type="ChEBI" id="CHEBI:59789"/>
    </ligand>
</feature>
<evidence type="ECO:0000313" key="9">
    <source>
        <dbReference type="Proteomes" id="UP001302249"/>
    </source>
</evidence>